<comment type="caution">
    <text evidence="8">The sequence shown here is derived from an EMBL/GenBank/DDBJ whole genome shotgun (WGS) entry which is preliminary data.</text>
</comment>
<protein>
    <recommendedName>
        <fullName evidence="7">MARVEL domain-containing protein</fullName>
    </recommendedName>
</protein>
<evidence type="ECO:0000256" key="5">
    <source>
        <dbReference type="SAM" id="MobiDB-lite"/>
    </source>
</evidence>
<evidence type="ECO:0000313" key="9">
    <source>
        <dbReference type="Proteomes" id="UP000193560"/>
    </source>
</evidence>
<evidence type="ECO:0000256" key="1">
    <source>
        <dbReference type="ARBA" id="ARBA00004141"/>
    </source>
</evidence>
<keyword evidence="2 6" id="KW-0812">Transmembrane</keyword>
<comment type="subcellular location">
    <subcellularLocation>
        <location evidence="1">Membrane</location>
        <topology evidence="1">Multi-pass membrane protein</topology>
    </subcellularLocation>
</comment>
<dbReference type="Proteomes" id="UP000193560">
    <property type="component" value="Unassembled WGS sequence"/>
</dbReference>
<dbReference type="STRING" id="90262.A0A1X2IPB7"/>
<evidence type="ECO:0000256" key="4">
    <source>
        <dbReference type="ARBA" id="ARBA00023136"/>
    </source>
</evidence>
<feature type="domain" description="MARVEL" evidence="7">
    <location>
        <begin position="28"/>
        <end position="174"/>
    </location>
</feature>
<dbReference type="GO" id="GO:0016020">
    <property type="term" value="C:membrane"/>
    <property type="evidence" value="ECO:0007669"/>
    <property type="project" value="UniProtKB-SubCell"/>
</dbReference>
<keyword evidence="9" id="KW-1185">Reference proteome</keyword>
<feature type="transmembrane region" description="Helical" evidence="6">
    <location>
        <begin position="66"/>
        <end position="84"/>
    </location>
</feature>
<dbReference type="Pfam" id="PF01284">
    <property type="entry name" value="MARVEL"/>
    <property type="match status" value="1"/>
</dbReference>
<name>A0A1X2IPB7_9FUNG</name>
<evidence type="ECO:0000256" key="3">
    <source>
        <dbReference type="ARBA" id="ARBA00022989"/>
    </source>
</evidence>
<keyword evidence="4 6" id="KW-0472">Membrane</keyword>
<evidence type="ECO:0000256" key="2">
    <source>
        <dbReference type="ARBA" id="ARBA00022692"/>
    </source>
</evidence>
<evidence type="ECO:0000259" key="7">
    <source>
        <dbReference type="Pfam" id="PF01284"/>
    </source>
</evidence>
<reference evidence="8 9" key="1">
    <citation type="submission" date="2016-07" db="EMBL/GenBank/DDBJ databases">
        <title>Pervasive Adenine N6-methylation of Active Genes in Fungi.</title>
        <authorList>
            <consortium name="DOE Joint Genome Institute"/>
            <person name="Mondo S.J."/>
            <person name="Dannebaum R.O."/>
            <person name="Kuo R.C."/>
            <person name="Labutti K."/>
            <person name="Haridas S."/>
            <person name="Kuo A."/>
            <person name="Salamov A."/>
            <person name="Ahrendt S.R."/>
            <person name="Lipzen A."/>
            <person name="Sullivan W."/>
            <person name="Andreopoulos W.B."/>
            <person name="Clum A."/>
            <person name="Lindquist E."/>
            <person name="Daum C."/>
            <person name="Ramamoorthy G.K."/>
            <person name="Gryganskyi A."/>
            <person name="Culley D."/>
            <person name="Magnuson J.K."/>
            <person name="James T.Y."/>
            <person name="O'Malley M.A."/>
            <person name="Stajich J.E."/>
            <person name="Spatafora J.W."/>
            <person name="Visel A."/>
            <person name="Grigoriev I.V."/>
        </authorList>
    </citation>
    <scope>NUCLEOTIDE SEQUENCE [LARGE SCALE GENOMIC DNA]</scope>
    <source>
        <strain evidence="8 9">NRRL 1336</strain>
    </source>
</reference>
<gene>
    <name evidence="8" type="ORF">BCR42DRAFT_410710</name>
</gene>
<accession>A0A1X2IPB7</accession>
<feature type="compositionally biased region" description="Polar residues" evidence="5">
    <location>
        <begin position="241"/>
        <end position="256"/>
    </location>
</feature>
<dbReference type="AlphaFoldDB" id="A0A1X2IPB7"/>
<feature type="region of interest" description="Disordered" evidence="5">
    <location>
        <begin position="206"/>
        <end position="312"/>
    </location>
</feature>
<evidence type="ECO:0000313" key="8">
    <source>
        <dbReference type="EMBL" id="ORZ19878.1"/>
    </source>
</evidence>
<feature type="transmembrane region" description="Helical" evidence="6">
    <location>
        <begin position="105"/>
        <end position="123"/>
    </location>
</feature>
<sequence length="312" mass="35026">MGKGFTLEVPVNVPANMPWLSRVKIGFHCGQFILTFLTICIIAPLISTENKYYGGSQPGPNYTLVMSIFSIGIPVILLFFPWAYEHQNKFKKLGKFALKPRTNMIFTSFNSVVWITCGIAMSVHSNNASHCALDGALQKEYGDDYTSAWATQCNLGKAGAAFAWLTCIMWIGSWICTMIIFWNEKQLIQENIKESKQNRLSAIEQQQNDYKEQDDYGDVEDGMGGTRPQSFEQARPLHSATPPQHHTPSPFPQQHMSPHHYEASPFNDPSYYQPPPPPSGTFNHQMPYDPPVGGGFAMPQPTHSPAPPEHRF</sequence>
<feature type="compositionally biased region" description="Pro residues" evidence="5">
    <location>
        <begin position="302"/>
        <end position="312"/>
    </location>
</feature>
<keyword evidence="3 6" id="KW-1133">Transmembrane helix</keyword>
<dbReference type="EMBL" id="MCGE01000007">
    <property type="protein sequence ID" value="ORZ19878.1"/>
    <property type="molecule type" value="Genomic_DNA"/>
</dbReference>
<dbReference type="OrthoDB" id="2218151at2759"/>
<feature type="transmembrane region" description="Helical" evidence="6">
    <location>
        <begin position="25"/>
        <end position="46"/>
    </location>
</feature>
<evidence type="ECO:0000256" key="6">
    <source>
        <dbReference type="SAM" id="Phobius"/>
    </source>
</evidence>
<proteinExistence type="predicted"/>
<dbReference type="InterPro" id="IPR008253">
    <property type="entry name" value="Marvel"/>
</dbReference>
<organism evidence="8 9">
    <name type="scientific">Absidia repens</name>
    <dbReference type="NCBI Taxonomy" id="90262"/>
    <lineage>
        <taxon>Eukaryota</taxon>
        <taxon>Fungi</taxon>
        <taxon>Fungi incertae sedis</taxon>
        <taxon>Mucoromycota</taxon>
        <taxon>Mucoromycotina</taxon>
        <taxon>Mucoromycetes</taxon>
        <taxon>Mucorales</taxon>
        <taxon>Cunninghamellaceae</taxon>
        <taxon>Absidia</taxon>
    </lineage>
</organism>
<feature type="transmembrane region" description="Helical" evidence="6">
    <location>
        <begin position="161"/>
        <end position="182"/>
    </location>
</feature>